<protein>
    <submittedName>
        <fullName evidence="2">Phospholipase A2</fullName>
    </submittedName>
</protein>
<keyword evidence="1" id="KW-0732">Signal</keyword>
<dbReference type="SUPFAM" id="SSF48619">
    <property type="entry name" value="Phospholipase A2, PLA2"/>
    <property type="match status" value="1"/>
</dbReference>
<keyword evidence="3" id="KW-1185">Reference proteome</keyword>
<evidence type="ECO:0000313" key="2">
    <source>
        <dbReference type="EMBL" id="SDQ43315.1"/>
    </source>
</evidence>
<dbReference type="STRING" id="995062.SAMN04489718_1741"/>
<dbReference type="GO" id="GO:0006644">
    <property type="term" value="P:phospholipid metabolic process"/>
    <property type="evidence" value="ECO:0007669"/>
    <property type="project" value="InterPro"/>
</dbReference>
<reference evidence="3" key="1">
    <citation type="submission" date="2016-10" db="EMBL/GenBank/DDBJ databases">
        <authorList>
            <person name="Varghese N."/>
            <person name="Submissions S."/>
        </authorList>
    </citation>
    <scope>NUCLEOTIDE SEQUENCE [LARGE SCALE GENOMIC DNA]</scope>
    <source>
        <strain evidence="3">DSM 45459</strain>
    </source>
</reference>
<evidence type="ECO:0000313" key="3">
    <source>
        <dbReference type="Proteomes" id="UP000199301"/>
    </source>
</evidence>
<sequence>MSSWKNRRPSATLILLTTLCAALLSGTTAQAATDSWNPRQTTDRYLFEVSLEEFVQIRASRPHPNELDWSSDACSYSPDEPLGYEFTESCLRHDFGYRNYENQGRFTEDNRLRIDNNFRADMYSACAGDTACERAADVYYYAVRQFGASSDNTAEAVDRALSVNG</sequence>
<dbReference type="EMBL" id="FNKO01000001">
    <property type="protein sequence ID" value="SDQ43315.1"/>
    <property type="molecule type" value="Genomic_DNA"/>
</dbReference>
<proteinExistence type="predicted"/>
<dbReference type="InterPro" id="IPR015141">
    <property type="entry name" value="PLipase_A2_prok/fun"/>
</dbReference>
<feature type="chain" id="PRO_5011529900" evidence="1">
    <location>
        <begin position="32"/>
        <end position="165"/>
    </location>
</feature>
<organism evidence="2 3">
    <name type="scientific">Actinopolyspora saharensis</name>
    <dbReference type="NCBI Taxonomy" id="995062"/>
    <lineage>
        <taxon>Bacteria</taxon>
        <taxon>Bacillati</taxon>
        <taxon>Actinomycetota</taxon>
        <taxon>Actinomycetes</taxon>
        <taxon>Actinopolysporales</taxon>
        <taxon>Actinopolysporaceae</taxon>
        <taxon>Actinopolyspora</taxon>
    </lineage>
</organism>
<dbReference type="Pfam" id="PF09056">
    <property type="entry name" value="Phospholip_A2_3"/>
    <property type="match status" value="1"/>
</dbReference>
<dbReference type="RefSeq" id="WP_175455022.1">
    <property type="nucleotide sequence ID" value="NZ_FNKO01000001.1"/>
</dbReference>
<evidence type="ECO:0000256" key="1">
    <source>
        <dbReference type="SAM" id="SignalP"/>
    </source>
</evidence>
<dbReference type="GO" id="GO:0050482">
    <property type="term" value="P:arachidonate secretion"/>
    <property type="evidence" value="ECO:0007669"/>
    <property type="project" value="InterPro"/>
</dbReference>
<dbReference type="InterPro" id="IPR036444">
    <property type="entry name" value="PLipase_A2_dom_sf"/>
</dbReference>
<name>A0A1H1AUD4_9ACTN</name>
<dbReference type="Gene3D" id="1.20.90.10">
    <property type="entry name" value="Phospholipase A2 domain"/>
    <property type="match status" value="1"/>
</dbReference>
<accession>A0A1H1AUD4</accession>
<feature type="signal peptide" evidence="1">
    <location>
        <begin position="1"/>
        <end position="31"/>
    </location>
</feature>
<gene>
    <name evidence="2" type="ORF">SAMN04489718_1741</name>
</gene>
<dbReference type="Proteomes" id="UP000199301">
    <property type="component" value="Unassembled WGS sequence"/>
</dbReference>
<dbReference type="AlphaFoldDB" id="A0A1H1AUD4"/>
<dbReference type="GO" id="GO:0004623">
    <property type="term" value="F:phospholipase A2 activity"/>
    <property type="evidence" value="ECO:0007669"/>
    <property type="project" value="InterPro"/>
</dbReference>